<dbReference type="InterPro" id="IPR042111">
    <property type="entry name" value="Adenylosuccinate_synth_dom3"/>
</dbReference>
<feature type="binding site" evidence="11">
    <location>
        <begin position="333"/>
        <end position="335"/>
    </location>
    <ligand>
        <name>GTP</name>
        <dbReference type="ChEBI" id="CHEBI:37565"/>
    </ligand>
</feature>
<evidence type="ECO:0000256" key="12">
    <source>
        <dbReference type="PROSITE-ProRule" id="PRU10134"/>
    </source>
</evidence>
<feature type="compositionally biased region" description="Low complexity" evidence="14">
    <location>
        <begin position="530"/>
        <end position="551"/>
    </location>
</feature>
<feature type="binding site" evidence="11">
    <location>
        <position position="13"/>
    </location>
    <ligand>
        <name>Mg(2+)</name>
        <dbReference type="ChEBI" id="CHEBI:18420"/>
    </ligand>
</feature>
<evidence type="ECO:0000256" key="5">
    <source>
        <dbReference type="ARBA" id="ARBA00022723"/>
    </source>
</evidence>
<feature type="compositionally biased region" description="Basic residues" evidence="14">
    <location>
        <begin position="507"/>
        <end position="523"/>
    </location>
</feature>
<accession>A0AAD7TNK6</accession>
<evidence type="ECO:0000256" key="8">
    <source>
        <dbReference type="ARBA" id="ARBA00022842"/>
    </source>
</evidence>
<comment type="pathway">
    <text evidence="11 13">Purine metabolism; AMP biosynthesis via de novo pathway; AMP from IMP: step 1/2.</text>
</comment>
<gene>
    <name evidence="15" type="ORF">ONZ51_g8491</name>
</gene>
<dbReference type="HAMAP" id="MF_00011">
    <property type="entry name" value="Adenylosucc_synth"/>
    <property type="match status" value="1"/>
</dbReference>
<dbReference type="InterPro" id="IPR018220">
    <property type="entry name" value="Adenylosuccin_syn_GTP-bd"/>
</dbReference>
<dbReference type="FunFam" id="1.10.300.10:FF:000002">
    <property type="entry name" value="Adenylosuccinate synthetase, chloroplastic"/>
    <property type="match status" value="1"/>
</dbReference>
<evidence type="ECO:0000256" key="7">
    <source>
        <dbReference type="ARBA" id="ARBA00022755"/>
    </source>
</evidence>
<dbReference type="InterPro" id="IPR042110">
    <property type="entry name" value="Adenylosuccinate_synth_dom2"/>
</dbReference>
<feature type="binding site" evidence="11">
    <location>
        <begin position="38"/>
        <end position="41"/>
    </location>
    <ligand>
        <name>IMP</name>
        <dbReference type="ChEBI" id="CHEBI:58053"/>
    </ligand>
</feature>
<dbReference type="NCBIfam" id="TIGR00184">
    <property type="entry name" value="purA"/>
    <property type="match status" value="1"/>
</dbReference>
<dbReference type="PROSITE" id="PS00513">
    <property type="entry name" value="ADENYLOSUCCIN_SYN_2"/>
    <property type="match status" value="1"/>
</dbReference>
<keyword evidence="6 11" id="KW-0547">Nucleotide-binding</keyword>
<evidence type="ECO:0000256" key="1">
    <source>
        <dbReference type="ARBA" id="ARBA00003779"/>
    </source>
</evidence>
<sequence length="852" mass="93286">MTVTVVLGAQWGDEGKGKLVDILSAEFDICARCAGGNNAGHTIVVPMGPEKIKKTFAFHLLPSGLVNPQCTGLIGSGVVVHVPSFFAELDALEAQGLDCTGRLFVSDRAHLVFDFHQIVDGLKEVELGGSSIGTTKRGIGPAYSSKASRSGLRVHHLFDHETFAQKFRKLVEGRFKRYGHFEYDTEGEILRYKALAERLRPYVVDSVVYLHKSLSEGKRVLVEGANALMLDIDFGTYPYVTSSSTTIGGVCTGLGIPPKMIGKTIGVIKAYTTRVGGGPFPSEQLNEIGVHLQEVGREFGVTTGRRRRCGWLDLVVMKHSCLINGYDSLNLTKLDVLDDLDEIKLAVKYSVDGKELEGFPADLEVLAKVEVEYIQLPGWKKSISSATTFEELPDACKSYIAFIEKYLNVPIEWIGVGPGRESMIRKEGMISAHPLVTTVTIAPTPPAASPSPSQSVPVLAASGELQRSLRRSANILFEYRMDPNVQHIPVTPSASRKRSRENETPSQRHKREKAAERQRRKRERDRANLQSVLALSQQQAQQMAPQQVEVQQPPPPQAVPEYKGEELSPEEIAKRDRVRAAARERQRKHRALVKARKLRELGIDMGNEMMPGMEEVQYRMNAEGQYQPVMPHEMPPHPHPHPHPQPHPMHEPPFPQGQPLGGQTFASTLLLSFSCAPLLKQHLLRTLSMTNEELASLEPIIAQAWDQWDQQRRMHFAHAPKAPDGSALGDPNVPYGGPPMGDHVPEHPYVHDPTQAINFRARFHRSLVAPSPFRSTIINGSGPQDGAPPTAASASAPPGGPPAPPPNGLDAALSAVASASEQRPMSNPPAIDPQLGQARDEAAGVAGKLERS</sequence>
<organism evidence="15 16">
    <name type="scientific">Trametes cubensis</name>
    <dbReference type="NCBI Taxonomy" id="1111947"/>
    <lineage>
        <taxon>Eukaryota</taxon>
        <taxon>Fungi</taxon>
        <taxon>Dikarya</taxon>
        <taxon>Basidiomycota</taxon>
        <taxon>Agaricomycotina</taxon>
        <taxon>Agaricomycetes</taxon>
        <taxon>Polyporales</taxon>
        <taxon>Polyporaceae</taxon>
        <taxon>Trametes</taxon>
    </lineage>
</organism>
<evidence type="ECO:0000256" key="4">
    <source>
        <dbReference type="ARBA" id="ARBA00022598"/>
    </source>
</evidence>
<dbReference type="NCBIfam" id="NF002223">
    <property type="entry name" value="PRK01117.1"/>
    <property type="match status" value="1"/>
</dbReference>
<evidence type="ECO:0000256" key="10">
    <source>
        <dbReference type="ARBA" id="ARBA00050432"/>
    </source>
</evidence>
<feature type="binding site" evidence="11">
    <location>
        <position position="149"/>
    </location>
    <ligand>
        <name>IMP</name>
        <dbReference type="ChEBI" id="CHEBI:58053"/>
        <note>ligand shared between dimeric partners</note>
    </ligand>
</feature>
<proteinExistence type="inferred from homology"/>
<dbReference type="InterPro" id="IPR042109">
    <property type="entry name" value="Adenylosuccinate_synth_dom1"/>
</dbReference>
<dbReference type="FunFam" id="3.90.170.10:FF:000001">
    <property type="entry name" value="Adenylosuccinate synthetase"/>
    <property type="match status" value="1"/>
</dbReference>
<feature type="binding site" evidence="11">
    <location>
        <position position="40"/>
    </location>
    <ligand>
        <name>Mg(2+)</name>
        <dbReference type="ChEBI" id="CHEBI:18420"/>
    </ligand>
</feature>
<comment type="function">
    <text evidence="13">Plays an important role in the de novo pathway of purine nucleotide biosynthesis.</text>
</comment>
<dbReference type="GO" id="GO:0044208">
    <property type="term" value="P:'de novo' AMP biosynthetic process"/>
    <property type="evidence" value="ECO:0007669"/>
    <property type="project" value="UniProtKB-UniRule"/>
</dbReference>
<evidence type="ECO:0000313" key="15">
    <source>
        <dbReference type="EMBL" id="KAJ8472471.1"/>
    </source>
</evidence>
<dbReference type="GO" id="GO:0046040">
    <property type="term" value="P:IMP metabolic process"/>
    <property type="evidence" value="ECO:0007669"/>
    <property type="project" value="TreeGrafter"/>
</dbReference>
<keyword evidence="16" id="KW-1185">Reference proteome</keyword>
<feature type="active site" description="Proton donor" evidence="11">
    <location>
        <position position="41"/>
    </location>
</feature>
<comment type="function">
    <text evidence="1">Plays an important role in the de novo pathway and in the salvage pathway of purine nucleotide biosynthesis. Catalyzes the first committed step in the biosynthesis of AMP from IMP.</text>
</comment>
<dbReference type="CDD" id="cd03108">
    <property type="entry name" value="AdSS"/>
    <property type="match status" value="1"/>
</dbReference>
<comment type="cofactor">
    <cofactor evidence="11">
        <name>Mg(2+)</name>
        <dbReference type="ChEBI" id="CHEBI:18420"/>
    </cofactor>
    <text evidence="11">Binds 1 Mg(2+) ion per subunit.</text>
</comment>
<comment type="function">
    <text evidence="11">Plays an important role in the de novo pathway and in the salvage pathway of purine nucleotide biosynthesis. Catalyzes the first commited step in the biosynthesis of AMP from IMP.</text>
</comment>
<dbReference type="Proteomes" id="UP001215151">
    <property type="component" value="Unassembled WGS sequence"/>
</dbReference>
<feature type="binding site" evidence="11">
    <location>
        <position position="226"/>
    </location>
    <ligand>
        <name>IMP</name>
        <dbReference type="ChEBI" id="CHEBI:58053"/>
    </ligand>
</feature>
<dbReference type="GO" id="GO:0005737">
    <property type="term" value="C:cytoplasm"/>
    <property type="evidence" value="ECO:0007669"/>
    <property type="project" value="UniProtKB-SubCell"/>
</dbReference>
<feature type="binding site" evidence="11">
    <location>
        <position position="305"/>
    </location>
    <ligand>
        <name>IMP</name>
        <dbReference type="ChEBI" id="CHEBI:58053"/>
    </ligand>
</feature>
<evidence type="ECO:0000256" key="3">
    <source>
        <dbReference type="ARBA" id="ARBA00022490"/>
    </source>
</evidence>
<dbReference type="Gene3D" id="3.40.440.10">
    <property type="entry name" value="Adenylosuccinate Synthetase, subunit A, domain 1"/>
    <property type="match status" value="1"/>
</dbReference>
<comment type="subcellular location">
    <subcellularLocation>
        <location evidence="11">Cytoplasm</location>
    </subcellularLocation>
</comment>
<dbReference type="SUPFAM" id="SSF52540">
    <property type="entry name" value="P-loop containing nucleoside triphosphate hydrolases"/>
    <property type="match status" value="1"/>
</dbReference>
<evidence type="ECO:0000256" key="11">
    <source>
        <dbReference type="HAMAP-Rule" id="MF_03125"/>
    </source>
</evidence>
<feature type="binding site" evidence="11">
    <location>
        <position position="241"/>
    </location>
    <ligand>
        <name>IMP</name>
        <dbReference type="ChEBI" id="CHEBI:58053"/>
    </ligand>
</feature>
<dbReference type="GO" id="GO:0004019">
    <property type="term" value="F:adenylosuccinate synthase activity"/>
    <property type="evidence" value="ECO:0007669"/>
    <property type="project" value="UniProtKB-UniRule"/>
</dbReference>
<comment type="catalytic activity">
    <reaction evidence="10 11 13">
        <text>IMP + L-aspartate + GTP = N(6)-(1,2-dicarboxyethyl)-AMP + GDP + phosphate + 2 H(+)</text>
        <dbReference type="Rhea" id="RHEA:15753"/>
        <dbReference type="ChEBI" id="CHEBI:15378"/>
        <dbReference type="ChEBI" id="CHEBI:29991"/>
        <dbReference type="ChEBI" id="CHEBI:37565"/>
        <dbReference type="ChEBI" id="CHEBI:43474"/>
        <dbReference type="ChEBI" id="CHEBI:57567"/>
        <dbReference type="ChEBI" id="CHEBI:58053"/>
        <dbReference type="ChEBI" id="CHEBI:58189"/>
        <dbReference type="EC" id="6.3.4.4"/>
    </reaction>
</comment>
<feature type="compositionally biased region" description="Low complexity" evidence="14">
    <location>
        <begin position="787"/>
        <end position="797"/>
    </location>
</feature>
<comment type="similarity">
    <text evidence="11 13">Belongs to the adenylosuccinate synthetase family.</text>
</comment>
<dbReference type="Gene3D" id="1.10.300.10">
    <property type="entry name" value="Adenylosuccinate Synthetase, subunit A, domain 2"/>
    <property type="match status" value="1"/>
</dbReference>
<dbReference type="PROSITE" id="PS01266">
    <property type="entry name" value="ADENYLOSUCCIN_SYN_1"/>
    <property type="match status" value="1"/>
</dbReference>
<feature type="binding site" evidence="11">
    <location>
        <begin position="12"/>
        <end position="18"/>
    </location>
    <ligand>
        <name>GTP</name>
        <dbReference type="ChEBI" id="CHEBI:37565"/>
    </ligand>
</feature>
<dbReference type="Pfam" id="PF00709">
    <property type="entry name" value="Adenylsucc_synt"/>
    <property type="match status" value="1"/>
</dbReference>
<evidence type="ECO:0000256" key="9">
    <source>
        <dbReference type="ARBA" id="ARBA00023134"/>
    </source>
</evidence>
<feature type="active site" description="Proton acceptor" evidence="11">
    <location>
        <position position="13"/>
    </location>
</feature>
<comment type="subunit">
    <text evidence="2 11">Homodimer.</text>
</comment>
<dbReference type="EC" id="6.3.4.4" evidence="11 13"/>
<protein>
    <recommendedName>
        <fullName evidence="11 13">Adenylosuccinate synthetase</fullName>
        <shortName evidence="11">AMPSase</shortName>
        <shortName evidence="11">AdSS</shortName>
        <ecNumber evidence="11 13">6.3.4.4</ecNumber>
    </recommendedName>
    <alternativeName>
        <fullName evidence="11">IMP--aspartate ligase</fullName>
    </alternativeName>
</protein>
<feature type="binding site" evidence="11">
    <location>
        <position position="307"/>
    </location>
    <ligand>
        <name>GTP</name>
        <dbReference type="ChEBI" id="CHEBI:37565"/>
    </ligand>
</feature>
<keyword evidence="3 11" id="KW-0963">Cytoplasm</keyword>
<feature type="binding site" evidence="11">
    <location>
        <position position="135"/>
    </location>
    <ligand>
        <name>IMP</name>
        <dbReference type="ChEBI" id="CHEBI:58053"/>
    </ligand>
</feature>
<evidence type="ECO:0000256" key="6">
    <source>
        <dbReference type="ARBA" id="ARBA00022741"/>
    </source>
</evidence>
<dbReference type="SMART" id="SM00788">
    <property type="entry name" value="Adenylsucc_synt"/>
    <property type="match status" value="1"/>
</dbReference>
<dbReference type="EMBL" id="JAPEVG010000258">
    <property type="protein sequence ID" value="KAJ8472471.1"/>
    <property type="molecule type" value="Genomic_DNA"/>
</dbReference>
<feature type="region of interest" description="Disordered" evidence="14">
    <location>
        <begin position="774"/>
        <end position="852"/>
    </location>
</feature>
<evidence type="ECO:0000256" key="2">
    <source>
        <dbReference type="ARBA" id="ARBA00011738"/>
    </source>
</evidence>
<feature type="binding site" evidence="11">
    <location>
        <begin position="301"/>
        <end position="307"/>
    </location>
    <ligand>
        <name>substrate</name>
    </ligand>
</feature>
<dbReference type="PANTHER" id="PTHR11846">
    <property type="entry name" value="ADENYLOSUCCINATE SYNTHETASE"/>
    <property type="match status" value="1"/>
</dbReference>
<feature type="binding site" evidence="11">
    <location>
        <begin position="40"/>
        <end position="42"/>
    </location>
    <ligand>
        <name>GTP</name>
        <dbReference type="ChEBI" id="CHEBI:37565"/>
    </ligand>
</feature>
<feature type="active site" evidence="12">
    <location>
        <position position="146"/>
    </location>
</feature>
<keyword evidence="8 11" id="KW-0460">Magnesium</keyword>
<dbReference type="InterPro" id="IPR001114">
    <property type="entry name" value="Adenylosuccinate_synthetase"/>
</dbReference>
<comment type="caution">
    <text evidence="15">The sequence shown here is derived from an EMBL/GenBank/DDBJ whole genome shotgun (WGS) entry which is preliminary data.</text>
</comment>
<evidence type="ECO:0000313" key="16">
    <source>
        <dbReference type="Proteomes" id="UP001215151"/>
    </source>
</evidence>
<feature type="compositionally biased region" description="Basic and acidic residues" evidence="14">
    <location>
        <begin position="838"/>
        <end position="852"/>
    </location>
</feature>
<name>A0AAD7TNK6_9APHY</name>
<dbReference type="GO" id="GO:0005525">
    <property type="term" value="F:GTP binding"/>
    <property type="evidence" value="ECO:0007669"/>
    <property type="project" value="UniProtKB-UniRule"/>
</dbReference>
<reference evidence="15" key="1">
    <citation type="submission" date="2022-11" db="EMBL/GenBank/DDBJ databases">
        <title>Genome Sequence of Cubamyces cubensis.</title>
        <authorList>
            <person name="Buettner E."/>
        </authorList>
    </citation>
    <scope>NUCLEOTIDE SEQUENCE</scope>
    <source>
        <strain evidence="15">MPL-01</strain>
    </source>
</reference>
<evidence type="ECO:0000256" key="13">
    <source>
        <dbReference type="RuleBase" id="RU000520"/>
    </source>
</evidence>
<dbReference type="InterPro" id="IPR033128">
    <property type="entry name" value="Adenylosuccin_syn_Lys_AS"/>
</dbReference>
<evidence type="ECO:0000256" key="14">
    <source>
        <dbReference type="SAM" id="MobiDB-lite"/>
    </source>
</evidence>
<feature type="binding site" evidence="11">
    <location>
        <begin position="13"/>
        <end position="16"/>
    </location>
    <ligand>
        <name>IMP</name>
        <dbReference type="ChEBI" id="CHEBI:58053"/>
    </ligand>
</feature>
<feature type="region of interest" description="Disordered" evidence="14">
    <location>
        <begin position="487"/>
        <end position="568"/>
    </location>
</feature>
<keyword evidence="5 11" id="KW-0479">Metal-binding</keyword>
<dbReference type="InterPro" id="IPR027417">
    <property type="entry name" value="P-loop_NTPase"/>
</dbReference>
<dbReference type="PANTHER" id="PTHR11846:SF0">
    <property type="entry name" value="ADENYLOSUCCINATE SYNTHETASE"/>
    <property type="match status" value="1"/>
</dbReference>
<dbReference type="Gene3D" id="3.90.170.10">
    <property type="entry name" value="Adenylosuccinate Synthetase, subunit A, domain 3"/>
    <property type="match status" value="1"/>
</dbReference>
<dbReference type="AlphaFoldDB" id="A0AAD7TNK6"/>
<keyword evidence="7 11" id="KW-0658">Purine biosynthesis</keyword>
<feature type="compositionally biased region" description="Low complexity" evidence="14">
    <location>
        <begin position="811"/>
        <end position="820"/>
    </location>
</feature>
<dbReference type="GO" id="GO:0000287">
    <property type="term" value="F:magnesium ion binding"/>
    <property type="evidence" value="ECO:0007669"/>
    <property type="project" value="UniProtKB-UniRule"/>
</dbReference>
<keyword evidence="9 11" id="KW-0342">GTP-binding</keyword>
<feature type="compositionally biased region" description="Pro residues" evidence="14">
    <location>
        <begin position="798"/>
        <end position="807"/>
    </location>
</feature>
<feature type="binding site" evidence="11">
    <location>
        <begin position="415"/>
        <end position="417"/>
    </location>
    <ligand>
        <name>GTP</name>
        <dbReference type="ChEBI" id="CHEBI:37565"/>
    </ligand>
</feature>
<keyword evidence="4 11" id="KW-0436">Ligase</keyword>